<feature type="region of interest" description="Disordered" evidence="1">
    <location>
        <begin position="1"/>
        <end position="39"/>
    </location>
</feature>
<feature type="compositionally biased region" description="Basic residues" evidence="1">
    <location>
        <begin position="1"/>
        <end position="10"/>
    </location>
</feature>
<organism evidence="2 3">
    <name type="scientific">Mycena rosella</name>
    <name type="common">Pink bonnet</name>
    <name type="synonym">Agaricus rosellus</name>
    <dbReference type="NCBI Taxonomy" id="1033263"/>
    <lineage>
        <taxon>Eukaryota</taxon>
        <taxon>Fungi</taxon>
        <taxon>Dikarya</taxon>
        <taxon>Basidiomycota</taxon>
        <taxon>Agaricomycotina</taxon>
        <taxon>Agaricomycetes</taxon>
        <taxon>Agaricomycetidae</taxon>
        <taxon>Agaricales</taxon>
        <taxon>Marasmiineae</taxon>
        <taxon>Mycenaceae</taxon>
        <taxon>Mycena</taxon>
    </lineage>
</organism>
<name>A0AAD7MCD4_MYCRO</name>
<reference evidence="2" key="1">
    <citation type="submission" date="2023-03" db="EMBL/GenBank/DDBJ databases">
        <title>Massive genome expansion in bonnet fungi (Mycena s.s.) driven by repeated elements and novel gene families across ecological guilds.</title>
        <authorList>
            <consortium name="Lawrence Berkeley National Laboratory"/>
            <person name="Harder C.B."/>
            <person name="Miyauchi S."/>
            <person name="Viragh M."/>
            <person name="Kuo A."/>
            <person name="Thoen E."/>
            <person name="Andreopoulos B."/>
            <person name="Lu D."/>
            <person name="Skrede I."/>
            <person name="Drula E."/>
            <person name="Henrissat B."/>
            <person name="Morin E."/>
            <person name="Kohler A."/>
            <person name="Barry K."/>
            <person name="LaButti K."/>
            <person name="Morin E."/>
            <person name="Salamov A."/>
            <person name="Lipzen A."/>
            <person name="Mereny Z."/>
            <person name="Hegedus B."/>
            <person name="Baldrian P."/>
            <person name="Stursova M."/>
            <person name="Weitz H."/>
            <person name="Taylor A."/>
            <person name="Grigoriev I.V."/>
            <person name="Nagy L.G."/>
            <person name="Martin F."/>
            <person name="Kauserud H."/>
        </authorList>
    </citation>
    <scope>NUCLEOTIDE SEQUENCE</scope>
    <source>
        <strain evidence="2">CBHHK067</strain>
    </source>
</reference>
<proteinExistence type="predicted"/>
<keyword evidence="3" id="KW-1185">Reference proteome</keyword>
<evidence type="ECO:0000256" key="1">
    <source>
        <dbReference type="SAM" id="MobiDB-lite"/>
    </source>
</evidence>
<dbReference type="EMBL" id="JARKIE010000001">
    <property type="protein sequence ID" value="KAJ7710553.1"/>
    <property type="molecule type" value="Genomic_DNA"/>
</dbReference>
<sequence>MPAKHIRWKSKTLNQGAAPKRARTTDAPESNDAPEPPHPTMFNLLCQLGVNPTAAEKEKSLHATANVAEPVAGAINGDIPVPVKVEPTLTNLCFILLSNSVAIQESGTKLKANFARTVGNRGIVLVM</sequence>
<dbReference type="Proteomes" id="UP001221757">
    <property type="component" value="Unassembled WGS sequence"/>
</dbReference>
<evidence type="ECO:0000313" key="2">
    <source>
        <dbReference type="EMBL" id="KAJ7710553.1"/>
    </source>
</evidence>
<dbReference type="AlphaFoldDB" id="A0AAD7MCD4"/>
<protein>
    <submittedName>
        <fullName evidence="2">Uncharacterized protein</fullName>
    </submittedName>
</protein>
<evidence type="ECO:0000313" key="3">
    <source>
        <dbReference type="Proteomes" id="UP001221757"/>
    </source>
</evidence>
<comment type="caution">
    <text evidence="2">The sequence shown here is derived from an EMBL/GenBank/DDBJ whole genome shotgun (WGS) entry which is preliminary data.</text>
</comment>
<gene>
    <name evidence="2" type="ORF">B0H17DRAFT_1123690</name>
</gene>
<accession>A0AAD7MCD4</accession>